<dbReference type="EMBL" id="JBCEVZ010000031">
    <property type="protein sequence ID" value="MEL5995195.1"/>
    <property type="molecule type" value="Genomic_DNA"/>
</dbReference>
<gene>
    <name evidence="12" type="ORF">AAFH49_13330</name>
</gene>
<keyword evidence="5" id="KW-0680">Restriction system</keyword>
<feature type="domain" description="TaqI-like C-terminal specificity" evidence="9">
    <location>
        <begin position="1086"/>
        <end position="1246"/>
    </location>
</feature>
<dbReference type="Gene3D" id="3.40.50.150">
    <property type="entry name" value="Vaccinia Virus protein VP39"/>
    <property type="match status" value="1"/>
</dbReference>
<dbReference type="InterPro" id="IPR029063">
    <property type="entry name" value="SAM-dependent_MTases_sf"/>
</dbReference>
<evidence type="ECO:0000256" key="4">
    <source>
        <dbReference type="ARBA" id="ARBA00022691"/>
    </source>
</evidence>
<evidence type="ECO:0000256" key="5">
    <source>
        <dbReference type="ARBA" id="ARBA00022747"/>
    </source>
</evidence>
<keyword evidence="4" id="KW-0949">S-adenosyl-L-methionine</keyword>
<dbReference type="InterPro" id="IPR050953">
    <property type="entry name" value="N4_N6_ade-DNA_methylase"/>
</dbReference>
<accession>A0ABU9LYY4</accession>
<evidence type="ECO:0000256" key="7">
    <source>
        <dbReference type="ARBA" id="ARBA00047942"/>
    </source>
</evidence>
<reference evidence="12 13" key="1">
    <citation type="journal article" date="2018" name="Arch. Microbiol.">
        <title>Hymenobacter segetis sp. nov., isolated from soil.</title>
        <authorList>
            <person name="Ten L.N."/>
            <person name="Lim S.J."/>
            <person name="Kim B.O."/>
            <person name="Kang I.K."/>
            <person name="Jung H.Y."/>
        </authorList>
    </citation>
    <scope>NUCLEOTIDE SEQUENCE [LARGE SCALE GENOMIC DNA]</scope>
    <source>
        <strain evidence="12 13">S7-3-11</strain>
    </source>
</reference>
<dbReference type="Pfam" id="PF23653">
    <property type="entry name" value="DUF7149"/>
    <property type="match status" value="1"/>
</dbReference>
<dbReference type="Pfam" id="PF12950">
    <property type="entry name" value="TaqI_C"/>
    <property type="match status" value="1"/>
</dbReference>
<keyword evidence="2" id="KW-0489">Methyltransferase</keyword>
<dbReference type="SUPFAM" id="SSF53335">
    <property type="entry name" value="S-adenosyl-L-methionine-dependent methyltransferases"/>
    <property type="match status" value="1"/>
</dbReference>
<dbReference type="InterPro" id="IPR025931">
    <property type="entry name" value="TaqI_C"/>
</dbReference>
<feature type="domain" description="DUF7149" evidence="10">
    <location>
        <begin position="14"/>
        <end position="236"/>
    </location>
</feature>
<comment type="caution">
    <text evidence="12">The sequence shown here is derived from an EMBL/GenBank/DDBJ whole genome shotgun (WGS) entry which is preliminary data.</text>
</comment>
<evidence type="ECO:0000256" key="1">
    <source>
        <dbReference type="ARBA" id="ARBA00011900"/>
    </source>
</evidence>
<evidence type="ECO:0000256" key="2">
    <source>
        <dbReference type="ARBA" id="ARBA00022603"/>
    </source>
</evidence>
<feature type="domain" description="Type II methyltransferase M.TaqI-like" evidence="8">
    <location>
        <begin position="676"/>
        <end position="967"/>
    </location>
</feature>
<evidence type="ECO:0000313" key="12">
    <source>
        <dbReference type="EMBL" id="MEL5995195.1"/>
    </source>
</evidence>
<evidence type="ECO:0000259" key="10">
    <source>
        <dbReference type="Pfam" id="PF23653"/>
    </source>
</evidence>
<protein>
    <recommendedName>
        <fullName evidence="1">site-specific DNA-methyltransferase (adenine-specific)</fullName>
        <ecNumber evidence="1">2.1.1.72</ecNumber>
    </recommendedName>
</protein>
<dbReference type="EC" id="2.1.1.72" evidence="1"/>
<comment type="catalytic activity">
    <reaction evidence="7">
        <text>a 2'-deoxyadenosine in DNA + S-adenosyl-L-methionine = an N(6)-methyl-2'-deoxyadenosine in DNA + S-adenosyl-L-homocysteine + H(+)</text>
        <dbReference type="Rhea" id="RHEA:15197"/>
        <dbReference type="Rhea" id="RHEA-COMP:12418"/>
        <dbReference type="Rhea" id="RHEA-COMP:12419"/>
        <dbReference type="ChEBI" id="CHEBI:15378"/>
        <dbReference type="ChEBI" id="CHEBI:57856"/>
        <dbReference type="ChEBI" id="CHEBI:59789"/>
        <dbReference type="ChEBI" id="CHEBI:90615"/>
        <dbReference type="ChEBI" id="CHEBI:90616"/>
        <dbReference type="EC" id="2.1.1.72"/>
    </reaction>
</comment>
<dbReference type="InterPro" id="IPR011639">
    <property type="entry name" value="MethylTrfase_TaqI-like_dom"/>
</dbReference>
<evidence type="ECO:0000256" key="6">
    <source>
        <dbReference type="ARBA" id="ARBA00023125"/>
    </source>
</evidence>
<evidence type="ECO:0000313" key="13">
    <source>
        <dbReference type="Proteomes" id="UP001479606"/>
    </source>
</evidence>
<dbReference type="RefSeq" id="WP_342298845.1">
    <property type="nucleotide sequence ID" value="NZ_JBCEVZ010000031.1"/>
</dbReference>
<dbReference type="PRINTS" id="PR00507">
    <property type="entry name" value="N12N6MTFRASE"/>
</dbReference>
<dbReference type="Pfam" id="PF25120">
    <property type="entry name" value="DUF7814"/>
    <property type="match status" value="1"/>
</dbReference>
<dbReference type="Pfam" id="PF07669">
    <property type="entry name" value="Eco57I"/>
    <property type="match status" value="1"/>
</dbReference>
<dbReference type="PANTHER" id="PTHR33841:SF1">
    <property type="entry name" value="DNA METHYLTRANSFERASE A"/>
    <property type="match status" value="1"/>
</dbReference>
<evidence type="ECO:0000256" key="3">
    <source>
        <dbReference type="ARBA" id="ARBA00022679"/>
    </source>
</evidence>
<dbReference type="Proteomes" id="UP001479606">
    <property type="component" value="Unassembled WGS sequence"/>
</dbReference>
<keyword evidence="3" id="KW-0808">Transferase</keyword>
<evidence type="ECO:0000259" key="11">
    <source>
        <dbReference type="Pfam" id="PF25120"/>
    </source>
</evidence>
<sequence length="1300" mass="144886">MLLPSLLSPDAATAALRRLRPSAEQLGEFRAHLAEMLRHLDPTKIERHGETHILDFLRLVTRPEDGGSRYGNVHNKRDLVLHLGDTADSPVAVVLEVKGPKNPGEMLAPDDLNRKAFQQLLLYYLEDRTDEQADDFRRLIVTTGYEWYVFDAVDFNRLFWKDKGFVKAFRDWKAGAKADTDTSFFYKSIAGKKLAALEGELRVAYVDLRPGLPTKAADLLALYRLFHPAYLLKEPLTGRRDPNTLNQEFYNELLYLMGLKEDKQGGLRRIGRCPEAERQPGSLLENTLRKLHTGHGLNNMPLAERAPYGDTLEAQLEEVALALCLMWVNRLLFLKLLEGQLVRYHAPADAAHFRFLHPAKLTDYDEVLTLFFEVLNRAPADRSPDVRAAFPEVPYLNSSLFEPSQLEGYTFDISGLRDGLGLAPYPGSVLRKAGAPAVPPAKAHTSAAPQWAALPYLLHFLDAYDFATDPTTSHAPAAAAPDAPAAPAAPAPRPLLSAAVLGLVFEKINGYRDGSFYTPGFVTMYMARQTLGRAVLRHFAQAPAWPELAACETLDDLQDALVPANRARRAAYAAHFNTLTVLDPAVGSGHFLVSALNELLALKSRLGLLLDEEGARLPYRLEVEHDELLVTDADGLPAPYRVAAFDAATGLRTVGPERTRLQKALFREKRALMEHALFGVDLNPNSVRICRLRLWIELLKHAYYKPETDFRELETLPNLDLNVKPGNSLLARFALDVDLSEVFKKGGFTLKKYKEAAHEYFGSRGRDDKNKLLGFFQQIKEQFTAVLHLKDKKRVDLRKYRNQRLVLETQGTLFAGSPKEQEARTFEMRRLELLADKLDAEIQAHEQGALFREAFEWRFEFPEVLDDAGAFRGFDVVMGNPPYIRQEAFTALKPHLKQRFGHVFAGTADLYVYFLQLGAELLAPGGELSYIVPNKWLRAGYGAALRGWLASTQTLLEFVDFGDLPVFPEATTYPAIVALRQGAPAAESTFRAAALPKLLPDFAASVISVARAVPQSSLRADGWNLADAEAQEELDKLSAAGMPLGQYIDVKMYRGILTGYNEAFVIDANTRKALIDTDPNSEEVIKPFLGGRDVKRYQQPKASKYLLFMRRGIDPEKYPAVMAHLEQFRKQLEPRPKHLSDKAAAEWPGRKPGTYKWYEVQDSIEYWQEFEKPKICFPDIAPILSFTLDVSGACLANTGYFLPIDDLFLLGVLNSSLIDVYFRSLSASIRGGYLRFFKQYVEQLPIPAATPAEQAAIAALVQQILDAKASDPAADTTTSEAAVDAAVAALYGVALPTAVG</sequence>
<organism evidence="12 13">
    <name type="scientific">Hymenobacter segetis</name>
    <dbReference type="NCBI Taxonomy" id="2025509"/>
    <lineage>
        <taxon>Bacteria</taxon>
        <taxon>Pseudomonadati</taxon>
        <taxon>Bacteroidota</taxon>
        <taxon>Cytophagia</taxon>
        <taxon>Cytophagales</taxon>
        <taxon>Hymenobacteraceae</taxon>
        <taxon>Hymenobacter</taxon>
    </lineage>
</organism>
<keyword evidence="6" id="KW-0238">DNA-binding</keyword>
<dbReference type="InterPro" id="IPR055573">
    <property type="entry name" value="DUF7149"/>
</dbReference>
<name>A0ABU9LYY4_9BACT</name>
<evidence type="ECO:0000259" key="9">
    <source>
        <dbReference type="Pfam" id="PF12950"/>
    </source>
</evidence>
<evidence type="ECO:0000259" key="8">
    <source>
        <dbReference type="Pfam" id="PF07669"/>
    </source>
</evidence>
<feature type="domain" description="DUF7814" evidence="11">
    <location>
        <begin position="243"/>
        <end position="470"/>
    </location>
</feature>
<proteinExistence type="predicted"/>
<dbReference type="PANTHER" id="PTHR33841">
    <property type="entry name" value="DNA METHYLTRANSFERASE YEEA-RELATED"/>
    <property type="match status" value="1"/>
</dbReference>
<keyword evidence="13" id="KW-1185">Reference proteome</keyword>
<dbReference type="InterPro" id="IPR056716">
    <property type="entry name" value="DUF7814"/>
</dbReference>